<dbReference type="PANTHER" id="PTHR36573:SF1">
    <property type="entry name" value="INTERMEMBRANE PHOSPHOLIPID TRANSPORT SYSTEM BINDING PROTEIN MLAC"/>
    <property type="match status" value="1"/>
</dbReference>
<dbReference type="InterPro" id="IPR042245">
    <property type="entry name" value="Tgt2/MlaC_sf"/>
</dbReference>
<sequence length="204" mass="23772">MKCRKVLPAIFFGIVLSISTFLIAGEQGEPGKLLMNTIDSGLIILKDLSLQGADKTQERKQKLWNEISPIFNFEEMSKRTLGQYWKKRSPEEKKEFVELFTVILKDSYIGKTDTYSGEKIVYITEKQDKNYSMVQTKFITKNNTEILIDYRLINNQGKWKIYDVIIEGVSLINNYRSQFNTILLKSSYGELIQKIKEKKFISQK</sequence>
<dbReference type="Pfam" id="PF05494">
    <property type="entry name" value="MlaC"/>
    <property type="match status" value="1"/>
</dbReference>
<evidence type="ECO:0000313" key="1">
    <source>
        <dbReference type="EMBL" id="TLD43448.1"/>
    </source>
</evidence>
<evidence type="ECO:0000313" key="2">
    <source>
        <dbReference type="Proteomes" id="UP000319783"/>
    </source>
</evidence>
<dbReference type="AlphaFoldDB" id="A0A533QF94"/>
<organism evidence="1 2">
    <name type="scientific">Candidatus Jettenia ecosi</name>
    <dbReference type="NCBI Taxonomy" id="2494326"/>
    <lineage>
        <taxon>Bacteria</taxon>
        <taxon>Pseudomonadati</taxon>
        <taxon>Planctomycetota</taxon>
        <taxon>Candidatus Brocadiia</taxon>
        <taxon>Candidatus Brocadiales</taxon>
        <taxon>Candidatus Brocadiaceae</taxon>
        <taxon>Candidatus Jettenia</taxon>
    </lineage>
</organism>
<dbReference type="PANTHER" id="PTHR36573">
    <property type="entry name" value="INTERMEMBRANE PHOSPHOLIPID TRANSPORT SYSTEM BINDING PROTEIN MLAC"/>
    <property type="match status" value="1"/>
</dbReference>
<dbReference type="EMBL" id="SULG01000003">
    <property type="protein sequence ID" value="TLD43448.1"/>
    <property type="molecule type" value="Genomic_DNA"/>
</dbReference>
<proteinExistence type="predicted"/>
<protein>
    <submittedName>
        <fullName evidence="1">ABC transporter substrate-binding protein</fullName>
    </submittedName>
</protein>
<dbReference type="PIRSF" id="PIRSF004649">
    <property type="entry name" value="MlaC"/>
    <property type="match status" value="1"/>
</dbReference>
<comment type="caution">
    <text evidence="1">The sequence shown here is derived from an EMBL/GenBank/DDBJ whole genome shotgun (WGS) entry which is preliminary data.</text>
</comment>
<name>A0A533QF94_9BACT</name>
<dbReference type="Proteomes" id="UP000319783">
    <property type="component" value="Unassembled WGS sequence"/>
</dbReference>
<gene>
    <name evidence="1" type="ORF">JETT_0266</name>
</gene>
<accession>A0A533QF94</accession>
<dbReference type="InterPro" id="IPR008869">
    <property type="entry name" value="MlaC/ttg2D"/>
</dbReference>
<reference evidence="1 2" key="1">
    <citation type="submission" date="2019-04" db="EMBL/GenBank/DDBJ databases">
        <title>Genome of a novel bacterium Candidatus Jettenia ecosi reconstructed from metagenome of an anammox bioreactor.</title>
        <authorList>
            <person name="Mardanov A.V."/>
            <person name="Beletsky A.V."/>
            <person name="Ravin N.V."/>
            <person name="Botchkova E.A."/>
            <person name="Litti Y.V."/>
            <person name="Nozhevnikova A.N."/>
        </authorList>
    </citation>
    <scope>NUCLEOTIDE SEQUENCE [LARGE SCALE GENOMIC DNA]</scope>
    <source>
        <strain evidence="1">J2</strain>
    </source>
</reference>
<dbReference type="Gene3D" id="3.10.450.710">
    <property type="entry name" value="Tgt2/MlaC"/>
    <property type="match status" value="1"/>
</dbReference>